<evidence type="ECO:0000313" key="3">
    <source>
        <dbReference type="Proteomes" id="UP000015545"/>
    </source>
</evidence>
<keyword evidence="1" id="KW-0472">Membrane</keyword>
<accession>S5VM49</accession>
<sequence>MNNQKGSGLVVSMVLGALTALLLIVFVSKYNGYVNIEEGIIASDRSRQTVLNNLSQKVKEVIGIRQLSVDDIKQTVTEQIKARSGDGGYKAYVLMLKEHNVAPDPAIYQKIINIIDVGRSGFENAEKMLIDRKQIACVRARQVPDKWILGLMGMPTLNIGCAGGPDDYPVIMSESVKTTFETGVDGGLY</sequence>
<dbReference type="Proteomes" id="UP000015545">
    <property type="component" value="Segment"/>
</dbReference>
<name>S5VM49_9CAUD</name>
<keyword evidence="1" id="KW-1133">Transmembrane helix</keyword>
<feature type="transmembrane region" description="Helical" evidence="1">
    <location>
        <begin position="6"/>
        <end position="27"/>
    </location>
</feature>
<reference evidence="2 3" key="1">
    <citation type="journal article" date="2014" name="Genome Announc.">
        <title>Complete Genome Sequence of the Novel Giant Pseudomonas Phage PaBG.</title>
        <authorList>
            <person name="Sykilinda N.N."/>
            <person name="Bondar A.A."/>
            <person name="Gorshkova A.S."/>
            <person name="Kurochkina L.P."/>
            <person name="Kulikov E.E."/>
            <person name="Shneider M.M."/>
            <person name="Kadykov V.A."/>
            <person name="Solovjeva N.V."/>
            <person name="Kabilov M.R."/>
            <person name="Mesyanzhinov V.V."/>
            <person name="Vlassov V.V."/>
            <person name="Drukker V.V."/>
            <person name="Miroshnikov K.A."/>
        </authorList>
    </citation>
    <scope>NUCLEOTIDE SEQUENCE [LARGE SCALE GENOMIC DNA]</scope>
</reference>
<evidence type="ECO:0000256" key="1">
    <source>
        <dbReference type="SAM" id="Phobius"/>
    </source>
</evidence>
<keyword evidence="3" id="KW-1185">Reference proteome</keyword>
<dbReference type="RefSeq" id="YP_008433376.1">
    <property type="nucleotide sequence ID" value="NC_022096.1"/>
</dbReference>
<evidence type="ECO:0000313" key="2">
    <source>
        <dbReference type="EMBL" id="AGS81929.1"/>
    </source>
</evidence>
<dbReference type="EMBL" id="KF147891">
    <property type="protein sequence ID" value="AGS81929.1"/>
    <property type="molecule type" value="Genomic_DNA"/>
</dbReference>
<keyword evidence="1" id="KW-0812">Transmembrane</keyword>
<gene>
    <name evidence="2" type="ORF">PaBG_00045</name>
</gene>
<dbReference type="GeneID" id="16574731"/>
<dbReference type="OrthoDB" id="34168at10239"/>
<protein>
    <submittedName>
        <fullName evidence="2">Uncharacterized protein</fullName>
    </submittedName>
</protein>
<dbReference type="KEGG" id="vg:16574731"/>
<organism evidence="2 3">
    <name type="scientific">Pseudomonas phage PaBG</name>
    <dbReference type="NCBI Taxonomy" id="1335230"/>
    <lineage>
        <taxon>Viruses</taxon>
        <taxon>Duplodnaviria</taxon>
        <taxon>Heunggongvirae</taxon>
        <taxon>Uroviricota</taxon>
        <taxon>Caudoviricetes</taxon>
        <taxon>Baikalvirus</taxon>
        <taxon>Baikalvirus PaBG</taxon>
    </lineage>
</organism>
<proteinExistence type="predicted"/>